<feature type="domain" description="Methylguanine DNA methyltransferase ribonuclease-like" evidence="11">
    <location>
        <begin position="4"/>
        <end position="73"/>
    </location>
</feature>
<dbReference type="PANTHER" id="PTHR10815">
    <property type="entry name" value="METHYLATED-DNA--PROTEIN-CYSTEINE METHYLTRANSFERASE"/>
    <property type="match status" value="1"/>
</dbReference>
<dbReference type="SUPFAM" id="SSF46767">
    <property type="entry name" value="Methylated DNA-protein cysteine methyltransferase, C-terminal domain"/>
    <property type="match status" value="1"/>
</dbReference>
<feature type="active site" description="Nucleophile; methyl group acceptor" evidence="9">
    <location>
        <position position="129"/>
    </location>
</feature>
<evidence type="ECO:0000256" key="6">
    <source>
        <dbReference type="ARBA" id="ARBA00022763"/>
    </source>
</evidence>
<keyword evidence="7 9" id="KW-0234">DNA repair</keyword>
<evidence type="ECO:0000256" key="7">
    <source>
        <dbReference type="ARBA" id="ARBA00023204"/>
    </source>
</evidence>
<sequence>MSTVRHTTISTSLGDTTLVADGDVLIGCWFDADDTPAFGERTAPEGDPVLDRAAAQLTEYLAGNRTDFDIPLRADGDEFAGEVWAALRDVPYGETTTYGELATRLGDRFLAQRVGRALGQNPIGVFIPCHRVIGADGSLTGYAGGLDRKRRLLELEEPEHIRGSRLF</sequence>
<dbReference type="Pfam" id="PF02870">
    <property type="entry name" value="Methyltransf_1N"/>
    <property type="match status" value="1"/>
</dbReference>
<dbReference type="EC" id="2.1.1.63" evidence="9"/>
<evidence type="ECO:0000313" key="12">
    <source>
        <dbReference type="EMBL" id="AZG46555.1"/>
    </source>
</evidence>
<keyword evidence="6 9" id="KW-0227">DNA damage</keyword>
<comment type="miscellaneous">
    <text evidence="9">This enzyme catalyzes only one turnover and therefore is not strictly catalytic. According to one definition, an enzyme is a biocatalyst that acts repeatedly and over many reaction cycles.</text>
</comment>
<keyword evidence="3 9" id="KW-0963">Cytoplasm</keyword>
<dbReference type="PROSITE" id="PS00374">
    <property type="entry name" value="MGMT"/>
    <property type="match status" value="1"/>
</dbReference>
<reference evidence="12 13" key="1">
    <citation type="submission" date="2018-11" db="EMBL/GenBank/DDBJ databases">
        <title>Gordonia insulae sp. nov., isolated from an island soil.</title>
        <authorList>
            <person name="Kim Y.S."/>
            <person name="Kim S.B."/>
        </authorList>
    </citation>
    <scope>NUCLEOTIDE SEQUENCE [LARGE SCALE GENOMIC DNA]</scope>
    <source>
        <strain evidence="12 13">MMS17-SY073</strain>
    </source>
</reference>
<dbReference type="HAMAP" id="MF_00772">
    <property type="entry name" value="OGT"/>
    <property type="match status" value="1"/>
</dbReference>
<dbReference type="EMBL" id="CP033972">
    <property type="protein sequence ID" value="AZG46555.1"/>
    <property type="molecule type" value="Genomic_DNA"/>
</dbReference>
<feature type="domain" description="Methylated-DNA-[protein]-cysteine S-methyltransferase DNA binding" evidence="10">
    <location>
        <begin position="78"/>
        <end position="157"/>
    </location>
</feature>
<dbReference type="RefSeq" id="WP_124709047.1">
    <property type="nucleotide sequence ID" value="NZ_CP033972.1"/>
</dbReference>
<evidence type="ECO:0000256" key="3">
    <source>
        <dbReference type="ARBA" id="ARBA00022490"/>
    </source>
</evidence>
<dbReference type="SUPFAM" id="SSF53155">
    <property type="entry name" value="Methylated DNA-protein cysteine methyltransferase domain"/>
    <property type="match status" value="1"/>
</dbReference>
<keyword evidence="13" id="KW-1185">Reference proteome</keyword>
<comment type="catalytic activity">
    <reaction evidence="1 9">
        <text>a 4-O-methyl-thymidine in DNA + L-cysteinyl-[protein] = a thymidine in DNA + S-methyl-L-cysteinyl-[protein]</text>
        <dbReference type="Rhea" id="RHEA:53428"/>
        <dbReference type="Rhea" id="RHEA-COMP:10131"/>
        <dbReference type="Rhea" id="RHEA-COMP:10132"/>
        <dbReference type="Rhea" id="RHEA-COMP:13555"/>
        <dbReference type="Rhea" id="RHEA-COMP:13556"/>
        <dbReference type="ChEBI" id="CHEBI:29950"/>
        <dbReference type="ChEBI" id="CHEBI:82612"/>
        <dbReference type="ChEBI" id="CHEBI:137386"/>
        <dbReference type="ChEBI" id="CHEBI:137387"/>
        <dbReference type="EC" id="2.1.1.63"/>
    </reaction>
</comment>
<dbReference type="InterPro" id="IPR008332">
    <property type="entry name" value="MethylG_MeTrfase_N"/>
</dbReference>
<keyword evidence="4 9" id="KW-0489">Methyltransferase</keyword>
<name>A0A3G8JPE9_9ACTN</name>
<organism evidence="12 13">
    <name type="scientific">Gordonia insulae</name>
    <dbReference type="NCBI Taxonomy" id="2420509"/>
    <lineage>
        <taxon>Bacteria</taxon>
        <taxon>Bacillati</taxon>
        <taxon>Actinomycetota</taxon>
        <taxon>Actinomycetes</taxon>
        <taxon>Mycobacteriales</taxon>
        <taxon>Gordoniaceae</taxon>
        <taxon>Gordonia</taxon>
    </lineage>
</organism>
<comment type="function">
    <text evidence="9">Involved in the cellular defense against the biological effects of O6-methylguanine (O6-MeG) and O4-methylthymine (O4-MeT) in DNA. Repairs the methylated nucleobase in DNA by stoichiometrically transferring the methyl group to a cysteine residue in the enzyme. This is a suicide reaction: the enzyme is irreversibly inactivated.</text>
</comment>
<comment type="subcellular location">
    <subcellularLocation>
        <location evidence="9">Cytoplasm</location>
    </subcellularLocation>
</comment>
<dbReference type="InterPro" id="IPR036217">
    <property type="entry name" value="MethylDNA_cys_MeTrfase_DNAb"/>
</dbReference>
<dbReference type="GO" id="GO:0005737">
    <property type="term" value="C:cytoplasm"/>
    <property type="evidence" value="ECO:0007669"/>
    <property type="project" value="UniProtKB-SubCell"/>
</dbReference>
<evidence type="ECO:0000256" key="8">
    <source>
        <dbReference type="ARBA" id="ARBA00049348"/>
    </source>
</evidence>
<dbReference type="GO" id="GO:0003908">
    <property type="term" value="F:methylated-DNA-[protein]-cysteine S-methyltransferase activity"/>
    <property type="evidence" value="ECO:0007669"/>
    <property type="project" value="UniProtKB-UniRule"/>
</dbReference>
<proteinExistence type="inferred from homology"/>
<dbReference type="AlphaFoldDB" id="A0A3G8JPE9"/>
<dbReference type="OrthoDB" id="9802228at2"/>
<dbReference type="GO" id="GO:0006307">
    <property type="term" value="P:DNA alkylation repair"/>
    <property type="evidence" value="ECO:0007669"/>
    <property type="project" value="UniProtKB-UniRule"/>
</dbReference>
<evidence type="ECO:0000259" key="10">
    <source>
        <dbReference type="Pfam" id="PF01035"/>
    </source>
</evidence>
<comment type="similarity">
    <text evidence="2 9">Belongs to the MGMT family.</text>
</comment>
<dbReference type="Proteomes" id="UP000271469">
    <property type="component" value="Chromosome"/>
</dbReference>
<evidence type="ECO:0000256" key="5">
    <source>
        <dbReference type="ARBA" id="ARBA00022679"/>
    </source>
</evidence>
<gene>
    <name evidence="12" type="primary">ogt_1</name>
    <name evidence="12" type="ORF">D7316_03156</name>
</gene>
<accession>A0A3G8JPE9</accession>
<dbReference type="InterPro" id="IPR023546">
    <property type="entry name" value="MGMT"/>
</dbReference>
<keyword evidence="5 9" id="KW-0808">Transferase</keyword>
<dbReference type="InterPro" id="IPR036631">
    <property type="entry name" value="MGMT_N_sf"/>
</dbReference>
<dbReference type="PANTHER" id="PTHR10815:SF5">
    <property type="entry name" value="METHYLATED-DNA--PROTEIN-CYSTEINE METHYLTRANSFERASE"/>
    <property type="match status" value="1"/>
</dbReference>
<dbReference type="InterPro" id="IPR001497">
    <property type="entry name" value="MethylDNA_cys_MeTrfase_AS"/>
</dbReference>
<dbReference type="NCBIfam" id="TIGR00589">
    <property type="entry name" value="ogt"/>
    <property type="match status" value="1"/>
</dbReference>
<dbReference type="FunFam" id="1.10.10.10:FF:000214">
    <property type="entry name" value="Methylated-DNA--protein-cysteine methyltransferase"/>
    <property type="match status" value="1"/>
</dbReference>
<evidence type="ECO:0000256" key="9">
    <source>
        <dbReference type="HAMAP-Rule" id="MF_00772"/>
    </source>
</evidence>
<dbReference type="GO" id="GO:0032259">
    <property type="term" value="P:methylation"/>
    <property type="evidence" value="ECO:0007669"/>
    <property type="project" value="UniProtKB-KW"/>
</dbReference>
<evidence type="ECO:0000256" key="2">
    <source>
        <dbReference type="ARBA" id="ARBA00008711"/>
    </source>
</evidence>
<dbReference type="KEGG" id="gom:D7316_03156"/>
<dbReference type="CDD" id="cd06445">
    <property type="entry name" value="ATase"/>
    <property type="match status" value="1"/>
</dbReference>
<protein>
    <recommendedName>
        <fullName evidence="9">Methylated-DNA--protein-cysteine methyltransferase</fullName>
        <ecNumber evidence="9">2.1.1.63</ecNumber>
    </recommendedName>
    <alternativeName>
        <fullName evidence="9">6-O-methylguanine-DNA methyltransferase</fullName>
        <shortName evidence="9">MGMT</shortName>
    </alternativeName>
    <alternativeName>
        <fullName evidence="9">O-6-methylguanine-DNA-alkyltransferase</fullName>
    </alternativeName>
</protein>
<evidence type="ECO:0000259" key="11">
    <source>
        <dbReference type="Pfam" id="PF02870"/>
    </source>
</evidence>
<dbReference type="Gene3D" id="3.30.160.70">
    <property type="entry name" value="Methylated DNA-protein cysteine methyltransferase domain"/>
    <property type="match status" value="1"/>
</dbReference>
<dbReference type="InterPro" id="IPR014048">
    <property type="entry name" value="MethylDNA_cys_MeTrfase_DNA-bd"/>
</dbReference>
<dbReference type="InterPro" id="IPR036388">
    <property type="entry name" value="WH-like_DNA-bd_sf"/>
</dbReference>
<evidence type="ECO:0000256" key="1">
    <source>
        <dbReference type="ARBA" id="ARBA00001286"/>
    </source>
</evidence>
<evidence type="ECO:0000256" key="4">
    <source>
        <dbReference type="ARBA" id="ARBA00022603"/>
    </source>
</evidence>
<evidence type="ECO:0000313" key="13">
    <source>
        <dbReference type="Proteomes" id="UP000271469"/>
    </source>
</evidence>
<comment type="catalytic activity">
    <reaction evidence="8 9">
        <text>a 6-O-methyl-2'-deoxyguanosine in DNA + L-cysteinyl-[protein] = S-methyl-L-cysteinyl-[protein] + a 2'-deoxyguanosine in DNA</text>
        <dbReference type="Rhea" id="RHEA:24000"/>
        <dbReference type="Rhea" id="RHEA-COMP:10131"/>
        <dbReference type="Rhea" id="RHEA-COMP:10132"/>
        <dbReference type="Rhea" id="RHEA-COMP:11367"/>
        <dbReference type="Rhea" id="RHEA-COMP:11368"/>
        <dbReference type="ChEBI" id="CHEBI:29950"/>
        <dbReference type="ChEBI" id="CHEBI:82612"/>
        <dbReference type="ChEBI" id="CHEBI:85445"/>
        <dbReference type="ChEBI" id="CHEBI:85448"/>
        <dbReference type="EC" id="2.1.1.63"/>
    </reaction>
</comment>
<dbReference type="Gene3D" id="1.10.10.10">
    <property type="entry name" value="Winged helix-like DNA-binding domain superfamily/Winged helix DNA-binding domain"/>
    <property type="match status" value="1"/>
</dbReference>
<dbReference type="Pfam" id="PF01035">
    <property type="entry name" value="DNA_binding_1"/>
    <property type="match status" value="1"/>
</dbReference>